<comment type="similarity">
    <text evidence="2">Belongs to the UPF0014 family.</text>
</comment>
<evidence type="ECO:0000256" key="4">
    <source>
        <dbReference type="ARBA" id="ARBA00022989"/>
    </source>
</evidence>
<dbReference type="Proteomes" id="UP000094609">
    <property type="component" value="Chromosome"/>
</dbReference>
<sequence length="232" mass="25547">MQTISLSHLLYLLPPLVLVAFFYYRWVGDKTEIAVATLRMSVQLILIGYVLTSLFHTNSLWLLTLLIAVMITVASLIARRNIRAQNLQSYLVILGSITVGGTLSLALVLGGVLELENPLDPRYVIPLAGMIYANAMNAISLCAERYDKEREHHSMEKARAIAFKASMIPQINSFLAVGFVSLPGMMTGQILSGVDPLIAVRYQIVVMAMILSSGAISTILYLLYQTRTQGDV</sequence>
<dbReference type="AlphaFoldDB" id="A0A1D7TM45"/>
<proteinExistence type="inferred from homology"/>
<keyword evidence="8" id="KW-1185">Reference proteome</keyword>
<dbReference type="KEGG" id="shal:SHALO_2301"/>
<dbReference type="STRING" id="1193502.SHALO_2301"/>
<dbReference type="RefSeq" id="WP_069478661.1">
    <property type="nucleotide sequence ID" value="NZ_CP017111.1"/>
</dbReference>
<keyword evidence="5 6" id="KW-0472">Membrane</keyword>
<reference evidence="8" key="1">
    <citation type="submission" date="2016-08" db="EMBL/GenBank/DDBJ databases">
        <title>Complete genome sequence of the organohalide-respiring Epsilonproteobacterium Sulfurospirillum halorespirans.</title>
        <authorList>
            <person name="Goris T."/>
            <person name="Zimmermann J."/>
            <person name="Schenz B."/>
            <person name="Lemos M."/>
            <person name="Hackermueller J."/>
            <person name="Diekert G."/>
        </authorList>
    </citation>
    <scope>NUCLEOTIDE SEQUENCE [LARGE SCALE GENOMIC DNA]</scope>
    <source>
        <strain>DSM 13726</strain>
        <strain evidence="8">PCE-M2</strain>
    </source>
</reference>
<dbReference type="PANTHER" id="PTHR30028">
    <property type="entry name" value="UPF0014 INNER MEMBRANE PROTEIN YBBM-RELATED"/>
    <property type="match status" value="1"/>
</dbReference>
<keyword evidence="4 6" id="KW-1133">Transmembrane helix</keyword>
<evidence type="ECO:0000256" key="2">
    <source>
        <dbReference type="ARBA" id="ARBA00005268"/>
    </source>
</evidence>
<feature type="transmembrane region" description="Helical" evidence="6">
    <location>
        <begin position="60"/>
        <end position="78"/>
    </location>
</feature>
<evidence type="ECO:0000313" key="7">
    <source>
        <dbReference type="EMBL" id="AOO66061.1"/>
    </source>
</evidence>
<feature type="transmembrane region" description="Helical" evidence="6">
    <location>
        <begin position="36"/>
        <end position="54"/>
    </location>
</feature>
<comment type="subcellular location">
    <subcellularLocation>
        <location evidence="1">Membrane</location>
        <topology evidence="1">Multi-pass membrane protein</topology>
    </subcellularLocation>
</comment>
<name>A0A1D7TM45_9BACT</name>
<dbReference type="EMBL" id="CP017111">
    <property type="protein sequence ID" value="AOO66061.1"/>
    <property type="molecule type" value="Genomic_DNA"/>
</dbReference>
<keyword evidence="3 6" id="KW-0812">Transmembrane</keyword>
<gene>
    <name evidence="7" type="ORF">SHALO_2301</name>
</gene>
<feature type="transmembrane region" description="Helical" evidence="6">
    <location>
        <begin position="161"/>
        <end position="182"/>
    </location>
</feature>
<evidence type="ECO:0000256" key="1">
    <source>
        <dbReference type="ARBA" id="ARBA00004141"/>
    </source>
</evidence>
<dbReference type="InterPro" id="IPR005226">
    <property type="entry name" value="UPF0014_fam"/>
</dbReference>
<evidence type="ECO:0000256" key="3">
    <source>
        <dbReference type="ARBA" id="ARBA00022692"/>
    </source>
</evidence>
<feature type="transmembrane region" description="Helical" evidence="6">
    <location>
        <begin position="6"/>
        <end position="24"/>
    </location>
</feature>
<evidence type="ECO:0000313" key="8">
    <source>
        <dbReference type="Proteomes" id="UP000094609"/>
    </source>
</evidence>
<feature type="transmembrane region" description="Helical" evidence="6">
    <location>
        <begin position="123"/>
        <end position="141"/>
    </location>
</feature>
<dbReference type="Pfam" id="PF03649">
    <property type="entry name" value="UPF0014"/>
    <property type="match status" value="1"/>
</dbReference>
<accession>A0A1D7TM45</accession>
<organism evidence="7 8">
    <name type="scientific">Sulfurospirillum halorespirans DSM 13726</name>
    <dbReference type="NCBI Taxonomy" id="1193502"/>
    <lineage>
        <taxon>Bacteria</taxon>
        <taxon>Pseudomonadati</taxon>
        <taxon>Campylobacterota</taxon>
        <taxon>Epsilonproteobacteria</taxon>
        <taxon>Campylobacterales</taxon>
        <taxon>Sulfurospirillaceae</taxon>
        <taxon>Sulfurospirillum</taxon>
    </lineage>
</organism>
<feature type="transmembrane region" description="Helical" evidence="6">
    <location>
        <begin position="90"/>
        <end position="111"/>
    </location>
</feature>
<dbReference type="PANTHER" id="PTHR30028:SF0">
    <property type="entry name" value="PROTEIN ALUMINUM SENSITIVE 3"/>
    <property type="match status" value="1"/>
</dbReference>
<dbReference type="GO" id="GO:0005886">
    <property type="term" value="C:plasma membrane"/>
    <property type="evidence" value="ECO:0007669"/>
    <property type="project" value="TreeGrafter"/>
</dbReference>
<dbReference type="PATRIC" id="fig|1193502.14.peg.2330"/>
<evidence type="ECO:0000256" key="5">
    <source>
        <dbReference type="ARBA" id="ARBA00023136"/>
    </source>
</evidence>
<evidence type="ECO:0000256" key="6">
    <source>
        <dbReference type="SAM" id="Phobius"/>
    </source>
</evidence>
<feature type="transmembrane region" description="Helical" evidence="6">
    <location>
        <begin position="202"/>
        <end position="224"/>
    </location>
</feature>
<protein>
    <submittedName>
        <fullName evidence="7">YbbM seven transmembrane helix protein</fullName>
    </submittedName>
</protein>